<protein>
    <submittedName>
        <fullName evidence="2">Uncharacterized protein</fullName>
    </submittedName>
</protein>
<evidence type="ECO:0000256" key="1">
    <source>
        <dbReference type="SAM" id="MobiDB-lite"/>
    </source>
</evidence>
<accession>A0ABR8DVA5</accession>
<proteinExistence type="predicted"/>
<dbReference type="RefSeq" id="WP_190943882.1">
    <property type="nucleotide sequence ID" value="NZ_JACJSI010000090.1"/>
</dbReference>
<dbReference type="InterPro" id="IPR049816">
    <property type="entry name" value="McdB"/>
</dbReference>
<organism evidence="2 3">
    <name type="scientific">Nostoc flagelliforme FACHB-838</name>
    <dbReference type="NCBI Taxonomy" id="2692904"/>
    <lineage>
        <taxon>Bacteria</taxon>
        <taxon>Bacillati</taxon>
        <taxon>Cyanobacteriota</taxon>
        <taxon>Cyanophyceae</taxon>
        <taxon>Nostocales</taxon>
        <taxon>Nostocaceae</taxon>
        <taxon>Nostoc</taxon>
    </lineage>
</organism>
<keyword evidence="3" id="KW-1185">Reference proteome</keyword>
<feature type="compositionally biased region" description="Polar residues" evidence="1">
    <location>
        <begin position="30"/>
        <end position="40"/>
    </location>
</feature>
<evidence type="ECO:0000313" key="3">
    <source>
        <dbReference type="Proteomes" id="UP000623440"/>
    </source>
</evidence>
<dbReference type="EMBL" id="JACJSI010000090">
    <property type="protein sequence ID" value="MBD2533301.1"/>
    <property type="molecule type" value="Genomic_DNA"/>
</dbReference>
<gene>
    <name evidence="2" type="ORF">H6G97_28520</name>
</gene>
<reference evidence="2 3" key="1">
    <citation type="journal article" date="2020" name="ISME J.">
        <title>Comparative genomics reveals insights into cyanobacterial evolution and habitat adaptation.</title>
        <authorList>
            <person name="Chen M.Y."/>
            <person name="Teng W.K."/>
            <person name="Zhao L."/>
            <person name="Hu C.X."/>
            <person name="Zhou Y.K."/>
            <person name="Han B.P."/>
            <person name="Song L.R."/>
            <person name="Shu W.S."/>
        </authorList>
    </citation>
    <scope>NUCLEOTIDE SEQUENCE [LARGE SCALE GENOMIC DNA]</scope>
    <source>
        <strain evidence="2 3">FACHB-838</strain>
    </source>
</reference>
<dbReference type="Pfam" id="PF26392">
    <property type="entry name" value="McdB"/>
    <property type="match status" value="1"/>
</dbReference>
<dbReference type="CDD" id="cd21138">
    <property type="entry name" value="McdB-like"/>
    <property type="match status" value="1"/>
</dbReference>
<evidence type="ECO:0000313" key="2">
    <source>
        <dbReference type="EMBL" id="MBD2533301.1"/>
    </source>
</evidence>
<comment type="caution">
    <text evidence="2">The sequence shown here is derived from an EMBL/GenBank/DDBJ whole genome shotgun (WGS) entry which is preliminary data.</text>
</comment>
<feature type="region of interest" description="Disordered" evidence="1">
    <location>
        <begin position="1"/>
        <end position="55"/>
    </location>
</feature>
<name>A0ABR8DVA5_9NOSO</name>
<feature type="compositionally biased region" description="Basic and acidic residues" evidence="1">
    <location>
        <begin position="41"/>
        <end position="50"/>
    </location>
</feature>
<sequence length="153" mass="17784">MSDVFERLKKKTRPSVPARDTTLVKVQHDNLLNDQISEFSHSSEKPKPDLDSEEVINDKVSTSNQEQQLELPQIVRRTIRLEQDIDTNLDSFCNVNKITRDTFLEAAFIVCSENEELLQEVLSRARKRYQQRKQAGEQRKFQTLAKKINGELP</sequence>
<dbReference type="Proteomes" id="UP000623440">
    <property type="component" value="Unassembled WGS sequence"/>
</dbReference>